<evidence type="ECO:0000313" key="1">
    <source>
        <dbReference type="EMBL" id="GAL84869.1"/>
    </source>
</evidence>
<reference evidence="1 2" key="1">
    <citation type="submission" date="2014-09" db="EMBL/GenBank/DDBJ databases">
        <title>Sporocytophaga myxococcoides PG-01 genome sequencing.</title>
        <authorList>
            <person name="Liu L."/>
            <person name="Gao P.J."/>
            <person name="Chen G.J."/>
            <person name="Wang L.S."/>
        </authorList>
    </citation>
    <scope>NUCLEOTIDE SEQUENCE [LARGE SCALE GENOMIC DNA]</scope>
    <source>
        <strain evidence="1 2">PG-01</strain>
    </source>
</reference>
<organism evidence="1 2">
    <name type="scientific">Sporocytophaga myxococcoides</name>
    <dbReference type="NCBI Taxonomy" id="153721"/>
    <lineage>
        <taxon>Bacteria</taxon>
        <taxon>Pseudomonadati</taxon>
        <taxon>Bacteroidota</taxon>
        <taxon>Cytophagia</taxon>
        <taxon>Cytophagales</taxon>
        <taxon>Cytophagaceae</taxon>
        <taxon>Sporocytophaga</taxon>
    </lineage>
</organism>
<gene>
    <name evidence="1" type="ORF">MYP_2097</name>
</gene>
<dbReference type="AlphaFoldDB" id="A0A098LEM6"/>
<name>A0A098LEM6_9BACT</name>
<protein>
    <submittedName>
        <fullName evidence="1">Uncharacterized protein</fullName>
    </submittedName>
</protein>
<dbReference type="EMBL" id="BBLT01000003">
    <property type="protein sequence ID" value="GAL84869.1"/>
    <property type="molecule type" value="Genomic_DNA"/>
</dbReference>
<sequence>MRTFSKLEKSIIKKIISLSKKGQTMISPELFLENQLNSSSQLYVIEGKSIPTISDEGVWNFSKIEITGKPEDVYKDFYELPQRFLLISEFIDYLLKEEYLMIQGTRLPSSFYLNKIANIPEDETGIAELDLKITPTIKLFLDKYTHYYAPTDALINLSQNNFYTYSRQSNFRKRILSIPTAAMYLFGTRINHWLKKTRLLNQQSIKLNPIHGIHYSNMRSSEIEFETDQIYLSLLED</sequence>
<evidence type="ECO:0000313" key="2">
    <source>
        <dbReference type="Proteomes" id="UP000030185"/>
    </source>
</evidence>
<keyword evidence="2" id="KW-1185">Reference proteome</keyword>
<dbReference type="Proteomes" id="UP000030185">
    <property type="component" value="Unassembled WGS sequence"/>
</dbReference>
<dbReference type="RefSeq" id="WP_045462351.1">
    <property type="nucleotide sequence ID" value="NZ_BBLT01000003.1"/>
</dbReference>
<proteinExistence type="predicted"/>
<comment type="caution">
    <text evidence="1">The sequence shown here is derived from an EMBL/GenBank/DDBJ whole genome shotgun (WGS) entry which is preliminary data.</text>
</comment>
<accession>A0A098LEM6</accession>
<dbReference type="OrthoDB" id="9842490at2"/>